<dbReference type="AlphaFoldDB" id="A0A1G4P0P8"/>
<dbReference type="InterPro" id="IPR036899">
    <property type="entry name" value="Ribosomal_uL13_sf"/>
</dbReference>
<dbReference type="Gene3D" id="3.90.1180.10">
    <property type="entry name" value="Ribosomal protein L13"/>
    <property type="match status" value="1"/>
</dbReference>
<name>A0A1G4P0P8_9FLOR</name>
<keyword evidence="2 4" id="KW-0689">Ribosomal protein</keyword>
<sequence length="142" mass="16399">MNKTSIVYSDNMHKWYIINAKGHRVGRLATEIANILRGKRKVSFHPSQIALNHIIIINAQQIKISGRKTQQKLYYRHSGRPGNLKIERFNSLQNRLPHKIIENAVHQMLPKGPLGRKIFKNLKVYSGNTHPHQAQKPTEVKL</sequence>
<dbReference type="InterPro" id="IPR005822">
    <property type="entry name" value="Ribosomal_uL13"/>
</dbReference>
<evidence type="ECO:0000313" key="5">
    <source>
        <dbReference type="EMBL" id="SCW24468.1"/>
    </source>
</evidence>
<dbReference type="EMBL" id="LT622878">
    <property type="protein sequence ID" value="SCW24468.1"/>
    <property type="molecule type" value="Genomic_DNA"/>
</dbReference>
<comment type="similarity">
    <text evidence="1 4">Belongs to the universal ribosomal protein uL13 family.</text>
</comment>
<dbReference type="GeneID" id="30000377"/>
<reference evidence="5" key="1">
    <citation type="submission" date="2016-10" db="EMBL/GenBank/DDBJ databases">
        <title>Chloroplast genomes as a tool to resolve red algal phylogenies: a case study in the Nemaliales.</title>
        <authorList>
            <person name="Costa J.F."/>
            <person name="Lin S.M."/>
            <person name="Macaya E.C."/>
            <person name="Fernandez-Garcia C."/>
            <person name="Verbruggen H."/>
        </authorList>
    </citation>
    <scope>NUCLEOTIDE SEQUENCE</scope>
    <source>
        <strain evidence="5">C.0024</strain>
    </source>
</reference>
<dbReference type="GO" id="GO:0017148">
    <property type="term" value="P:negative regulation of translation"/>
    <property type="evidence" value="ECO:0007669"/>
    <property type="project" value="TreeGrafter"/>
</dbReference>
<dbReference type="CDD" id="cd00392">
    <property type="entry name" value="Ribosomal_L13"/>
    <property type="match status" value="1"/>
</dbReference>
<dbReference type="HAMAP" id="MF_01366">
    <property type="entry name" value="Ribosomal_uL13"/>
    <property type="match status" value="1"/>
</dbReference>
<dbReference type="RefSeq" id="YP_009315810.1">
    <property type="nucleotide sequence ID" value="NC_031668.1"/>
</dbReference>
<dbReference type="PIRSF" id="PIRSF002181">
    <property type="entry name" value="Ribosomal_L13"/>
    <property type="match status" value="1"/>
</dbReference>
<dbReference type="SUPFAM" id="SSF52161">
    <property type="entry name" value="Ribosomal protein L13"/>
    <property type="match status" value="1"/>
</dbReference>
<evidence type="ECO:0000256" key="2">
    <source>
        <dbReference type="ARBA" id="ARBA00022980"/>
    </source>
</evidence>
<comment type="subunit">
    <text evidence="4">Part of the 50S ribosomal subunit.</text>
</comment>
<dbReference type="GO" id="GO:0003735">
    <property type="term" value="F:structural constituent of ribosome"/>
    <property type="evidence" value="ECO:0007669"/>
    <property type="project" value="InterPro"/>
</dbReference>
<dbReference type="InterPro" id="IPR005823">
    <property type="entry name" value="Ribosomal_uL13_bac-type"/>
</dbReference>
<proteinExistence type="inferred from homology"/>
<reference evidence="5" key="2">
    <citation type="submission" date="2016-10" db="EMBL/GenBank/DDBJ databases">
        <authorList>
            <person name="de Groot N.N."/>
        </authorList>
    </citation>
    <scope>NUCLEOTIDE SEQUENCE</scope>
    <source>
        <strain evidence="5">C.0024</strain>
    </source>
</reference>
<dbReference type="PANTHER" id="PTHR11545:SF2">
    <property type="entry name" value="LARGE RIBOSOMAL SUBUNIT PROTEIN UL13M"/>
    <property type="match status" value="1"/>
</dbReference>
<dbReference type="GO" id="GO:0022625">
    <property type="term" value="C:cytosolic large ribosomal subunit"/>
    <property type="evidence" value="ECO:0007669"/>
    <property type="project" value="TreeGrafter"/>
</dbReference>
<geneLocation type="chloroplast" evidence="5"/>
<organism evidence="5">
    <name type="scientific">Trichogloeopsis pedicellata</name>
    <dbReference type="NCBI Taxonomy" id="1495610"/>
    <lineage>
        <taxon>Eukaryota</taxon>
        <taxon>Rhodophyta</taxon>
        <taxon>Florideophyceae</taxon>
        <taxon>Nemaliophycidae</taxon>
        <taxon>Nemaliales</taxon>
        <taxon>Liagoraceae</taxon>
        <taxon>Trichogloeopsis</taxon>
    </lineage>
</organism>
<dbReference type="GO" id="GO:0009507">
    <property type="term" value="C:chloroplast"/>
    <property type="evidence" value="ECO:0007669"/>
    <property type="project" value="UniProtKB-SubCell"/>
</dbReference>
<protein>
    <recommendedName>
        <fullName evidence="4">Large ribosomal subunit protein uL13c</fullName>
    </recommendedName>
</protein>
<accession>A0A1G4P0P8</accession>
<evidence type="ECO:0000256" key="3">
    <source>
        <dbReference type="ARBA" id="ARBA00023274"/>
    </source>
</evidence>
<comment type="subcellular location">
    <subcellularLocation>
        <location evidence="4">Plastid</location>
        <location evidence="4">Chloroplast</location>
    </subcellularLocation>
</comment>
<dbReference type="Pfam" id="PF00572">
    <property type="entry name" value="Ribosomal_L13"/>
    <property type="match status" value="1"/>
</dbReference>
<keyword evidence="5" id="KW-0150">Chloroplast</keyword>
<dbReference type="NCBIfam" id="TIGR01066">
    <property type="entry name" value="rplM_bact"/>
    <property type="match status" value="1"/>
</dbReference>
<dbReference type="GO" id="GO:0006412">
    <property type="term" value="P:translation"/>
    <property type="evidence" value="ECO:0007669"/>
    <property type="project" value="UniProtKB-UniRule"/>
</dbReference>
<keyword evidence="5" id="KW-0934">Plastid</keyword>
<dbReference type="PANTHER" id="PTHR11545">
    <property type="entry name" value="RIBOSOMAL PROTEIN L13"/>
    <property type="match status" value="1"/>
</dbReference>
<dbReference type="GO" id="GO:0003729">
    <property type="term" value="F:mRNA binding"/>
    <property type="evidence" value="ECO:0007669"/>
    <property type="project" value="TreeGrafter"/>
</dbReference>
<keyword evidence="3 4" id="KW-0687">Ribonucleoprotein</keyword>
<evidence type="ECO:0000256" key="4">
    <source>
        <dbReference type="HAMAP-Rule" id="MF_01366"/>
    </source>
</evidence>
<gene>
    <name evidence="4 5" type="primary">rpl13</name>
    <name evidence="5" type="ORF">C00024_182</name>
</gene>
<evidence type="ECO:0000256" key="1">
    <source>
        <dbReference type="ARBA" id="ARBA00006227"/>
    </source>
</evidence>